<evidence type="ECO:0000256" key="5">
    <source>
        <dbReference type="ARBA" id="ARBA00022723"/>
    </source>
</evidence>
<dbReference type="Proteomes" id="UP000039046">
    <property type="component" value="Unassembled WGS sequence"/>
</dbReference>
<dbReference type="OrthoDB" id="5182398at2759"/>
<evidence type="ECO:0000256" key="6">
    <source>
        <dbReference type="ARBA" id="ARBA00022801"/>
    </source>
</evidence>
<dbReference type="PANTHER" id="PTHR43344">
    <property type="entry name" value="PHOSPHOSERINE PHOSPHATASE"/>
    <property type="match status" value="1"/>
</dbReference>
<reference evidence="10 11" key="1">
    <citation type="journal article" date="2015" name="Genome Announc.">
        <title>Draft Genome Sequence and Gene Annotation of the Entomopathogenic Fungus Verticillium hemipterigenum.</title>
        <authorList>
            <person name="Horn F."/>
            <person name="Habel A."/>
            <person name="Scharf D.H."/>
            <person name="Dworschak J."/>
            <person name="Brakhage A.A."/>
            <person name="Guthke R."/>
            <person name="Hertweck C."/>
            <person name="Linde J."/>
        </authorList>
    </citation>
    <scope>NUCLEOTIDE SEQUENCE [LARGE SCALE GENOMIC DNA]</scope>
</reference>
<keyword evidence="8" id="KW-0718">Serine biosynthesis</keyword>
<keyword evidence="7" id="KW-0460">Magnesium</keyword>
<feature type="signal peptide" evidence="9">
    <location>
        <begin position="1"/>
        <end position="19"/>
    </location>
</feature>
<comment type="pathway">
    <text evidence="2">Amino-acid biosynthesis; L-serine biosynthesis; L-serine from 3-phospho-D-glycerate: step 3/3.</text>
</comment>
<sequence length="358" mass="40151">MKFYTATALALSSAALTNASTCKPNPNGNGDLKHWPKAAAATLNAMIKANAHKGNYACFDMDNTSWRWDIEESLIPYLDNKGVLTRELLDPILKPIPFNDTATQKESLYSYYNRLCDIDDDVCYPWAAQVFSGIPLKQLKVYVDELMALNTTIPTTYFEAGVLTKTNINPPIVFRGQAELYNTLMKNGIEVYVVTASSEDVVRMVAADPKYGYNAKPDNVIGINNLLKNKATGAFTFPRKDIIAGTFNKTDYSNYEITPYMMAPGTWKEGKWAAIQQYINMWKKPILVAGDTPSSDGPMLFHGVDVRRGGVHLWVNRKDKYMKQLEGMMHDYAAAQRAEDLEVTADKNWVIVKPEDIL</sequence>
<dbReference type="EMBL" id="CDHN01000001">
    <property type="protein sequence ID" value="CEJ81858.1"/>
    <property type="molecule type" value="Genomic_DNA"/>
</dbReference>
<dbReference type="SUPFAM" id="SSF56784">
    <property type="entry name" value="HAD-like"/>
    <property type="match status" value="1"/>
</dbReference>
<feature type="chain" id="PRO_5001978614" description="phosphoserine phosphatase" evidence="9">
    <location>
        <begin position="20"/>
        <end position="358"/>
    </location>
</feature>
<evidence type="ECO:0000256" key="7">
    <source>
        <dbReference type="ARBA" id="ARBA00022842"/>
    </source>
</evidence>
<dbReference type="InterPro" id="IPR036412">
    <property type="entry name" value="HAD-like_sf"/>
</dbReference>
<comment type="cofactor">
    <cofactor evidence="1">
        <name>Mg(2+)</name>
        <dbReference type="ChEBI" id="CHEBI:18420"/>
    </cofactor>
</comment>
<evidence type="ECO:0000256" key="3">
    <source>
        <dbReference type="ARBA" id="ARBA00012640"/>
    </source>
</evidence>
<accession>A0A0A1SNA4</accession>
<dbReference type="EC" id="3.1.3.3" evidence="3"/>
<gene>
    <name evidence="10" type="ORF">VHEMI01966</name>
</gene>
<dbReference type="Gene3D" id="3.40.50.1000">
    <property type="entry name" value="HAD superfamily/HAD-like"/>
    <property type="match status" value="1"/>
</dbReference>
<evidence type="ECO:0000256" key="9">
    <source>
        <dbReference type="SAM" id="SignalP"/>
    </source>
</evidence>
<evidence type="ECO:0000256" key="4">
    <source>
        <dbReference type="ARBA" id="ARBA00022605"/>
    </source>
</evidence>
<name>A0A0A1SNA4_9HYPO</name>
<evidence type="ECO:0000256" key="1">
    <source>
        <dbReference type="ARBA" id="ARBA00001946"/>
    </source>
</evidence>
<keyword evidence="9" id="KW-0732">Signal</keyword>
<dbReference type="AlphaFoldDB" id="A0A0A1SNA4"/>
<keyword evidence="11" id="KW-1185">Reference proteome</keyword>
<protein>
    <recommendedName>
        <fullName evidence="3">phosphoserine phosphatase</fullName>
        <ecNumber evidence="3">3.1.3.3</ecNumber>
    </recommendedName>
</protein>
<dbReference type="GO" id="GO:0005737">
    <property type="term" value="C:cytoplasm"/>
    <property type="evidence" value="ECO:0007669"/>
    <property type="project" value="TreeGrafter"/>
</dbReference>
<keyword evidence="6" id="KW-0378">Hydrolase</keyword>
<keyword evidence="5" id="KW-0479">Metal-binding</keyword>
<dbReference type="GO" id="GO:0036424">
    <property type="term" value="F:L-phosphoserine phosphatase activity"/>
    <property type="evidence" value="ECO:0007669"/>
    <property type="project" value="TreeGrafter"/>
</dbReference>
<dbReference type="HOGENOM" id="CLU_062627_0_0_1"/>
<dbReference type="PANTHER" id="PTHR43344:SF2">
    <property type="entry name" value="PHOSPHOSERINE PHOSPHATASE"/>
    <property type="match status" value="1"/>
</dbReference>
<evidence type="ECO:0000256" key="2">
    <source>
        <dbReference type="ARBA" id="ARBA00005135"/>
    </source>
</evidence>
<dbReference type="GO" id="GO:0006564">
    <property type="term" value="P:L-serine biosynthetic process"/>
    <property type="evidence" value="ECO:0007669"/>
    <property type="project" value="UniProtKB-KW"/>
</dbReference>
<dbReference type="Gene3D" id="1.20.1440.310">
    <property type="match status" value="1"/>
</dbReference>
<keyword evidence="4" id="KW-0028">Amino-acid biosynthesis</keyword>
<organism evidence="10 11">
    <name type="scientific">[Torrubiella] hemipterigena</name>
    <dbReference type="NCBI Taxonomy" id="1531966"/>
    <lineage>
        <taxon>Eukaryota</taxon>
        <taxon>Fungi</taxon>
        <taxon>Dikarya</taxon>
        <taxon>Ascomycota</taxon>
        <taxon>Pezizomycotina</taxon>
        <taxon>Sordariomycetes</taxon>
        <taxon>Hypocreomycetidae</taxon>
        <taxon>Hypocreales</taxon>
        <taxon>Clavicipitaceae</taxon>
        <taxon>Clavicipitaceae incertae sedis</taxon>
        <taxon>'Torrubiella' clade</taxon>
    </lineage>
</organism>
<evidence type="ECO:0000313" key="10">
    <source>
        <dbReference type="EMBL" id="CEJ81858.1"/>
    </source>
</evidence>
<dbReference type="GO" id="GO:0000287">
    <property type="term" value="F:magnesium ion binding"/>
    <property type="evidence" value="ECO:0007669"/>
    <property type="project" value="TreeGrafter"/>
</dbReference>
<evidence type="ECO:0000256" key="8">
    <source>
        <dbReference type="ARBA" id="ARBA00023299"/>
    </source>
</evidence>
<proteinExistence type="predicted"/>
<dbReference type="InterPro" id="IPR023214">
    <property type="entry name" value="HAD_sf"/>
</dbReference>
<evidence type="ECO:0000313" key="11">
    <source>
        <dbReference type="Proteomes" id="UP000039046"/>
    </source>
</evidence>
<dbReference type="InterPro" id="IPR050582">
    <property type="entry name" value="HAD-like_SerB"/>
</dbReference>